<dbReference type="Gene3D" id="3.10.430.100">
    <property type="entry name" value="Ribosomal protein L9, C-terminal domain"/>
    <property type="match status" value="1"/>
</dbReference>
<dbReference type="InterPro" id="IPR036935">
    <property type="entry name" value="Ribosomal_bL9_N_sf"/>
</dbReference>
<reference evidence="7" key="1">
    <citation type="submission" date="2018-05" db="EMBL/GenBank/DDBJ databases">
        <authorList>
            <person name="Lanie J.A."/>
            <person name="Ng W.-L."/>
            <person name="Kazmierczak K.M."/>
            <person name="Andrzejewski T.M."/>
            <person name="Davidsen T.M."/>
            <person name="Wayne K.J."/>
            <person name="Tettelin H."/>
            <person name="Glass J.I."/>
            <person name="Rusch D."/>
            <person name="Podicherti R."/>
            <person name="Tsui H.-C.T."/>
            <person name="Winkler M.E."/>
        </authorList>
    </citation>
    <scope>NUCLEOTIDE SEQUENCE</scope>
</reference>
<dbReference type="PROSITE" id="PS00651">
    <property type="entry name" value="RIBOSOMAL_L9"/>
    <property type="match status" value="1"/>
</dbReference>
<dbReference type="SUPFAM" id="SSF55653">
    <property type="entry name" value="Ribosomal protein L9 C-domain"/>
    <property type="match status" value="1"/>
</dbReference>
<dbReference type="InterPro" id="IPR036791">
    <property type="entry name" value="Ribosomal_bL9_C_sf"/>
</dbReference>
<keyword evidence="2" id="KW-0699">rRNA-binding</keyword>
<sequence length="147" mass="16604">VKVILIKDIENLGSAGEVVQVNDGFGRNFLIPRSEALIASDTNVAQFESRRKQHEAVTERERRSAEVIAKKLETDSLTAQVKVGEEDRLFGSVTVQNIAELLEEKGYEIERRSIYLEDGIRELGVYNIEVRLHPAVKATVKLWVVKE</sequence>
<evidence type="ECO:0000256" key="2">
    <source>
        <dbReference type="ARBA" id="ARBA00022730"/>
    </source>
</evidence>
<dbReference type="InterPro" id="IPR020070">
    <property type="entry name" value="Ribosomal_bL9_N"/>
</dbReference>
<dbReference type="GO" id="GO:0019843">
    <property type="term" value="F:rRNA binding"/>
    <property type="evidence" value="ECO:0007669"/>
    <property type="project" value="UniProtKB-KW"/>
</dbReference>
<evidence type="ECO:0000256" key="1">
    <source>
        <dbReference type="ARBA" id="ARBA00010605"/>
    </source>
</evidence>
<evidence type="ECO:0000259" key="6">
    <source>
        <dbReference type="PROSITE" id="PS00651"/>
    </source>
</evidence>
<dbReference type="HAMAP" id="MF_00503">
    <property type="entry name" value="Ribosomal_bL9"/>
    <property type="match status" value="1"/>
</dbReference>
<keyword evidence="4" id="KW-0689">Ribosomal protein</keyword>
<organism evidence="7">
    <name type="scientific">marine metagenome</name>
    <dbReference type="NCBI Taxonomy" id="408172"/>
    <lineage>
        <taxon>unclassified sequences</taxon>
        <taxon>metagenomes</taxon>
        <taxon>ecological metagenomes</taxon>
    </lineage>
</organism>
<proteinExistence type="inferred from homology"/>
<evidence type="ECO:0000256" key="3">
    <source>
        <dbReference type="ARBA" id="ARBA00022884"/>
    </source>
</evidence>
<name>A0A382QIY1_9ZZZZ</name>
<evidence type="ECO:0000256" key="4">
    <source>
        <dbReference type="ARBA" id="ARBA00022980"/>
    </source>
</evidence>
<dbReference type="InterPro" id="IPR009027">
    <property type="entry name" value="Ribosomal_bL9/RNase_H1_N"/>
</dbReference>
<dbReference type="GO" id="GO:0006412">
    <property type="term" value="P:translation"/>
    <property type="evidence" value="ECO:0007669"/>
    <property type="project" value="InterPro"/>
</dbReference>
<dbReference type="Gene3D" id="3.40.5.10">
    <property type="entry name" value="Ribosomal protein L9, N-terminal domain"/>
    <property type="match status" value="1"/>
</dbReference>
<dbReference type="GO" id="GO:1990904">
    <property type="term" value="C:ribonucleoprotein complex"/>
    <property type="evidence" value="ECO:0007669"/>
    <property type="project" value="UniProtKB-KW"/>
</dbReference>
<keyword evidence="3" id="KW-0694">RNA-binding</keyword>
<dbReference type="Pfam" id="PF03948">
    <property type="entry name" value="Ribosomal_L9_C"/>
    <property type="match status" value="1"/>
</dbReference>
<accession>A0A382QIY1</accession>
<evidence type="ECO:0000313" key="7">
    <source>
        <dbReference type="EMBL" id="SVC85494.1"/>
    </source>
</evidence>
<dbReference type="Pfam" id="PF01281">
    <property type="entry name" value="Ribosomal_L9_N"/>
    <property type="match status" value="1"/>
</dbReference>
<comment type="similarity">
    <text evidence="1">Belongs to the bacterial ribosomal protein bL9 family.</text>
</comment>
<keyword evidence="5" id="KW-0687">Ribonucleoprotein</keyword>
<protein>
    <recommendedName>
        <fullName evidence="6">Ribosomal protein L9 domain-containing protein</fullName>
    </recommendedName>
</protein>
<dbReference type="GO" id="GO:0005840">
    <property type="term" value="C:ribosome"/>
    <property type="evidence" value="ECO:0007669"/>
    <property type="project" value="UniProtKB-KW"/>
</dbReference>
<dbReference type="SUPFAM" id="SSF55658">
    <property type="entry name" value="L9 N-domain-like"/>
    <property type="match status" value="1"/>
</dbReference>
<feature type="domain" description="Ribosomal protein L9" evidence="6">
    <location>
        <begin position="13"/>
        <end position="40"/>
    </location>
</feature>
<dbReference type="GO" id="GO:0003735">
    <property type="term" value="F:structural constituent of ribosome"/>
    <property type="evidence" value="ECO:0007669"/>
    <property type="project" value="InterPro"/>
</dbReference>
<dbReference type="NCBIfam" id="TIGR00158">
    <property type="entry name" value="L9"/>
    <property type="match status" value="1"/>
</dbReference>
<dbReference type="AlphaFoldDB" id="A0A382QIY1"/>
<feature type="non-terminal residue" evidence="7">
    <location>
        <position position="1"/>
    </location>
</feature>
<dbReference type="InterPro" id="IPR020594">
    <property type="entry name" value="Ribosomal_bL9_bac/chp"/>
</dbReference>
<dbReference type="InterPro" id="IPR000244">
    <property type="entry name" value="Ribosomal_bL9"/>
</dbReference>
<gene>
    <name evidence="7" type="ORF">METZ01_LOCUS338348</name>
</gene>
<dbReference type="EMBL" id="UINC01114876">
    <property type="protein sequence ID" value="SVC85494.1"/>
    <property type="molecule type" value="Genomic_DNA"/>
</dbReference>
<dbReference type="InterPro" id="IPR020069">
    <property type="entry name" value="Ribosomal_bL9_C"/>
</dbReference>
<dbReference type="PANTHER" id="PTHR21368">
    <property type="entry name" value="50S RIBOSOMAL PROTEIN L9"/>
    <property type="match status" value="1"/>
</dbReference>
<evidence type="ECO:0000256" key="5">
    <source>
        <dbReference type="ARBA" id="ARBA00023274"/>
    </source>
</evidence>